<gene>
    <name evidence="2" type="ORF">DJ010_08995</name>
</gene>
<evidence type="ECO:0000313" key="2">
    <source>
        <dbReference type="EMBL" id="PWN03243.1"/>
    </source>
</evidence>
<dbReference type="AlphaFoldDB" id="A0A316TFE7"/>
<evidence type="ECO:0000313" key="3">
    <source>
        <dbReference type="Proteomes" id="UP000245507"/>
    </source>
</evidence>
<sequence length="63" mass="6533">MYFDNDPCEACGSEVRLEPRTSGDVESGGRGALVGPSDGVVGDADSTVDRRVCTNPDCPTNKG</sequence>
<dbReference type="EMBL" id="QGDD01000003">
    <property type="protein sequence ID" value="PWN03243.1"/>
    <property type="molecule type" value="Genomic_DNA"/>
</dbReference>
<proteinExistence type="predicted"/>
<dbReference type="Proteomes" id="UP000245507">
    <property type="component" value="Unassembled WGS sequence"/>
</dbReference>
<evidence type="ECO:0000256" key="1">
    <source>
        <dbReference type="SAM" id="MobiDB-lite"/>
    </source>
</evidence>
<comment type="caution">
    <text evidence="2">The sequence shown here is derived from an EMBL/GenBank/DDBJ whole genome shotgun (WGS) entry which is preliminary data.</text>
</comment>
<dbReference type="RefSeq" id="WP_109693332.1">
    <property type="nucleotide sequence ID" value="NZ_QGDD01000003.1"/>
</dbReference>
<feature type="region of interest" description="Disordered" evidence="1">
    <location>
        <begin position="18"/>
        <end position="45"/>
    </location>
</feature>
<reference evidence="2 3" key="1">
    <citation type="submission" date="2018-05" db="EMBL/GenBank/DDBJ databases">
        <title>Nocardioides silvaticus genome.</title>
        <authorList>
            <person name="Li C."/>
            <person name="Wang G."/>
        </authorList>
    </citation>
    <scope>NUCLEOTIDE SEQUENCE [LARGE SCALE GENOMIC DNA]</scope>
    <source>
        <strain evidence="2 3">CCTCC AB 2018079</strain>
    </source>
</reference>
<name>A0A316TFE7_9ACTN</name>
<organism evidence="2 3">
    <name type="scientific">Nocardioides silvaticus</name>
    <dbReference type="NCBI Taxonomy" id="2201891"/>
    <lineage>
        <taxon>Bacteria</taxon>
        <taxon>Bacillati</taxon>
        <taxon>Actinomycetota</taxon>
        <taxon>Actinomycetes</taxon>
        <taxon>Propionibacteriales</taxon>
        <taxon>Nocardioidaceae</taxon>
        <taxon>Nocardioides</taxon>
    </lineage>
</organism>
<protein>
    <submittedName>
        <fullName evidence="2">Uncharacterized protein</fullName>
    </submittedName>
</protein>
<dbReference type="OrthoDB" id="3787049at2"/>
<accession>A0A316TFE7</accession>
<keyword evidence="3" id="KW-1185">Reference proteome</keyword>